<name>A0ABT9FL35_9BACL</name>
<evidence type="ECO:0000313" key="2">
    <source>
        <dbReference type="EMBL" id="MDP4095444.1"/>
    </source>
</evidence>
<dbReference type="InterPro" id="IPR010093">
    <property type="entry name" value="SinI_DNA-bd"/>
</dbReference>
<dbReference type="Pfam" id="PF12728">
    <property type="entry name" value="HTH_17"/>
    <property type="match status" value="1"/>
</dbReference>
<dbReference type="SUPFAM" id="SSF46955">
    <property type="entry name" value="Putative DNA-binding domain"/>
    <property type="match status" value="1"/>
</dbReference>
<comment type="caution">
    <text evidence="2">The sequence shown here is derived from an EMBL/GenBank/DDBJ whole genome shotgun (WGS) entry which is preliminary data.</text>
</comment>
<protein>
    <submittedName>
        <fullName evidence="2">Helix-turn-helix domain-containing protein</fullName>
    </submittedName>
</protein>
<dbReference type="RefSeq" id="WP_305753072.1">
    <property type="nucleotide sequence ID" value="NZ_JAPCKK010000001.1"/>
</dbReference>
<sequence length="97" mass="11395">MTTADLITSLRSDIKNELLQEILSELQPAIQQQLYANIFDFAEACNYLKVSQSTLRRMLRTTNIPHYKQRGKIYFRQISLDKWAQEQEVITKNEKSS</sequence>
<dbReference type="InterPro" id="IPR009061">
    <property type="entry name" value="DNA-bd_dom_put_sf"/>
</dbReference>
<dbReference type="InterPro" id="IPR041657">
    <property type="entry name" value="HTH_17"/>
</dbReference>
<organism evidence="2 3">
    <name type="scientific">Paenibacillus zeirhizosphaerae</name>
    <dbReference type="NCBI Taxonomy" id="2987519"/>
    <lineage>
        <taxon>Bacteria</taxon>
        <taxon>Bacillati</taxon>
        <taxon>Bacillota</taxon>
        <taxon>Bacilli</taxon>
        <taxon>Bacillales</taxon>
        <taxon>Paenibacillaceae</taxon>
        <taxon>Paenibacillus</taxon>
    </lineage>
</organism>
<evidence type="ECO:0000259" key="1">
    <source>
        <dbReference type="Pfam" id="PF12728"/>
    </source>
</evidence>
<reference evidence="2 3" key="1">
    <citation type="submission" date="2022-10" db="EMBL/GenBank/DDBJ databases">
        <title>Paenibacillus description and whole genome data of maize root bacterial community.</title>
        <authorList>
            <person name="Marton D."/>
            <person name="Farkas M."/>
            <person name="Cserhati M."/>
        </authorList>
    </citation>
    <scope>NUCLEOTIDE SEQUENCE [LARGE SCALE GENOMIC DNA]</scope>
    <source>
        <strain evidence="2 3">P96</strain>
    </source>
</reference>
<accession>A0ABT9FL35</accession>
<keyword evidence="3" id="KW-1185">Reference proteome</keyword>
<dbReference type="NCBIfam" id="TIGR01764">
    <property type="entry name" value="excise"/>
    <property type="match status" value="1"/>
</dbReference>
<dbReference type="EMBL" id="JAPCKK010000001">
    <property type="protein sequence ID" value="MDP4095444.1"/>
    <property type="molecule type" value="Genomic_DNA"/>
</dbReference>
<gene>
    <name evidence="2" type="ORF">OIN60_01385</name>
</gene>
<feature type="domain" description="Helix-turn-helix" evidence="1">
    <location>
        <begin position="40"/>
        <end position="87"/>
    </location>
</feature>
<proteinExistence type="predicted"/>
<evidence type="ECO:0000313" key="3">
    <source>
        <dbReference type="Proteomes" id="UP001241848"/>
    </source>
</evidence>
<dbReference type="Proteomes" id="UP001241848">
    <property type="component" value="Unassembled WGS sequence"/>
</dbReference>